<evidence type="ECO:0000256" key="2">
    <source>
        <dbReference type="ARBA" id="ARBA00023015"/>
    </source>
</evidence>
<dbReference type="InterPro" id="IPR013325">
    <property type="entry name" value="RNA_pol_sigma_r2"/>
</dbReference>
<protein>
    <submittedName>
        <fullName evidence="8">Sigma-70 family RNA polymerase sigma factor</fullName>
    </submittedName>
</protein>
<dbReference type="PANTHER" id="PTHR43133:SF62">
    <property type="entry name" value="RNA POLYMERASE SIGMA FACTOR SIGZ"/>
    <property type="match status" value="1"/>
</dbReference>
<dbReference type="SUPFAM" id="SSF88946">
    <property type="entry name" value="Sigma2 domain of RNA polymerase sigma factors"/>
    <property type="match status" value="1"/>
</dbReference>
<keyword evidence="3" id="KW-0731">Sigma factor</keyword>
<keyword evidence="5" id="KW-0804">Transcription</keyword>
<dbReference type="CDD" id="cd06171">
    <property type="entry name" value="Sigma70_r4"/>
    <property type="match status" value="1"/>
</dbReference>
<dbReference type="InterPro" id="IPR014284">
    <property type="entry name" value="RNA_pol_sigma-70_dom"/>
</dbReference>
<comment type="caution">
    <text evidence="8">The sequence shown here is derived from an EMBL/GenBank/DDBJ whole genome shotgun (WGS) entry which is preliminary data.</text>
</comment>
<dbReference type="Pfam" id="PF04545">
    <property type="entry name" value="Sigma70_r4"/>
    <property type="match status" value="1"/>
</dbReference>
<dbReference type="PANTHER" id="PTHR43133">
    <property type="entry name" value="RNA POLYMERASE ECF-TYPE SIGMA FACTO"/>
    <property type="match status" value="1"/>
</dbReference>
<dbReference type="InterPro" id="IPR039425">
    <property type="entry name" value="RNA_pol_sigma-70-like"/>
</dbReference>
<dbReference type="Gene3D" id="1.10.10.10">
    <property type="entry name" value="Winged helix-like DNA-binding domain superfamily/Winged helix DNA-binding domain"/>
    <property type="match status" value="1"/>
</dbReference>
<dbReference type="RefSeq" id="WP_160794742.1">
    <property type="nucleotide sequence ID" value="NZ_WRPA01000005.1"/>
</dbReference>
<reference evidence="8 9" key="1">
    <citation type="submission" date="2019-12" db="EMBL/GenBank/DDBJ databases">
        <title>Shewanella insulae sp. nov., isolated from a tidal flat.</title>
        <authorList>
            <person name="Yoon J.-H."/>
        </authorList>
    </citation>
    <scope>NUCLEOTIDE SEQUENCE [LARGE SCALE GENOMIC DNA]</scope>
    <source>
        <strain evidence="8 9">JBTF-M18</strain>
    </source>
</reference>
<keyword evidence="2" id="KW-0805">Transcription regulation</keyword>
<keyword evidence="4" id="KW-0238">DNA-binding</keyword>
<evidence type="ECO:0000313" key="9">
    <source>
        <dbReference type="Proteomes" id="UP000474778"/>
    </source>
</evidence>
<dbReference type="InterPro" id="IPR007627">
    <property type="entry name" value="RNA_pol_sigma70_r2"/>
</dbReference>
<dbReference type="GO" id="GO:0003677">
    <property type="term" value="F:DNA binding"/>
    <property type="evidence" value="ECO:0007669"/>
    <property type="project" value="UniProtKB-KW"/>
</dbReference>
<evidence type="ECO:0000259" key="6">
    <source>
        <dbReference type="Pfam" id="PF04542"/>
    </source>
</evidence>
<proteinExistence type="inferred from homology"/>
<comment type="similarity">
    <text evidence="1">Belongs to the sigma-70 factor family. ECF subfamily.</text>
</comment>
<feature type="domain" description="RNA polymerase sigma-70 region 2" evidence="6">
    <location>
        <begin position="52"/>
        <end position="115"/>
    </location>
</feature>
<dbReference type="NCBIfam" id="NF009178">
    <property type="entry name" value="PRK12526.1"/>
    <property type="match status" value="1"/>
</dbReference>
<dbReference type="AlphaFoldDB" id="A0A6L7HZ79"/>
<dbReference type="Proteomes" id="UP000474778">
    <property type="component" value="Unassembled WGS sequence"/>
</dbReference>
<evidence type="ECO:0000256" key="1">
    <source>
        <dbReference type="ARBA" id="ARBA00010641"/>
    </source>
</evidence>
<evidence type="ECO:0000256" key="5">
    <source>
        <dbReference type="ARBA" id="ARBA00023163"/>
    </source>
</evidence>
<evidence type="ECO:0000256" key="4">
    <source>
        <dbReference type="ARBA" id="ARBA00023125"/>
    </source>
</evidence>
<keyword evidence="9" id="KW-1185">Reference proteome</keyword>
<dbReference type="Gene3D" id="1.10.1740.10">
    <property type="match status" value="1"/>
</dbReference>
<feature type="domain" description="RNA polymerase sigma-70 region 4" evidence="7">
    <location>
        <begin position="157"/>
        <end position="204"/>
    </location>
</feature>
<dbReference type="GO" id="GO:0016987">
    <property type="term" value="F:sigma factor activity"/>
    <property type="evidence" value="ECO:0007669"/>
    <property type="project" value="UniProtKB-KW"/>
</dbReference>
<name>A0A6L7HZ79_9GAMM</name>
<dbReference type="InterPro" id="IPR036388">
    <property type="entry name" value="WH-like_DNA-bd_sf"/>
</dbReference>
<organism evidence="8 9">
    <name type="scientific">Shewanella insulae</name>
    <dbReference type="NCBI Taxonomy" id="2681496"/>
    <lineage>
        <taxon>Bacteria</taxon>
        <taxon>Pseudomonadati</taxon>
        <taxon>Pseudomonadota</taxon>
        <taxon>Gammaproteobacteria</taxon>
        <taxon>Alteromonadales</taxon>
        <taxon>Shewanellaceae</taxon>
        <taxon>Shewanella</taxon>
    </lineage>
</organism>
<dbReference type="NCBIfam" id="TIGR02937">
    <property type="entry name" value="sigma70-ECF"/>
    <property type="match status" value="1"/>
</dbReference>
<sequence length="212" mass="23997">MQTLVSAGALDKGSADIKTQSETQVPTELSSWLVRVADARDKLAFTHLFQFFAPKIKRFGIKQLGNEAQAHELVQETMSNVWRKAHLYDGDKGAATTWVYTVMRNAAFDMLRRLKAKAEMNLGDDIWPLEQAQAQSEEDSLHFADHLMEKQMMAYVDSLPEAQRAVVKGVYYQELSQEQLAQQFGVPIGTIKSRLRLALAKLKQQMGDQQHD</sequence>
<accession>A0A6L7HZ79</accession>
<dbReference type="GO" id="GO:0006352">
    <property type="term" value="P:DNA-templated transcription initiation"/>
    <property type="evidence" value="ECO:0007669"/>
    <property type="project" value="InterPro"/>
</dbReference>
<evidence type="ECO:0000256" key="3">
    <source>
        <dbReference type="ARBA" id="ARBA00023082"/>
    </source>
</evidence>
<dbReference type="Pfam" id="PF04542">
    <property type="entry name" value="Sigma70_r2"/>
    <property type="match status" value="1"/>
</dbReference>
<evidence type="ECO:0000313" key="8">
    <source>
        <dbReference type="EMBL" id="MXR68438.1"/>
    </source>
</evidence>
<dbReference type="SUPFAM" id="SSF88659">
    <property type="entry name" value="Sigma3 and sigma4 domains of RNA polymerase sigma factors"/>
    <property type="match status" value="1"/>
</dbReference>
<dbReference type="EMBL" id="WRPA01000005">
    <property type="protein sequence ID" value="MXR68438.1"/>
    <property type="molecule type" value="Genomic_DNA"/>
</dbReference>
<dbReference type="InterPro" id="IPR013324">
    <property type="entry name" value="RNA_pol_sigma_r3/r4-like"/>
</dbReference>
<evidence type="ECO:0000259" key="7">
    <source>
        <dbReference type="Pfam" id="PF04545"/>
    </source>
</evidence>
<gene>
    <name evidence="8" type="ORF">GNT65_07095</name>
</gene>
<dbReference type="InterPro" id="IPR007630">
    <property type="entry name" value="RNA_pol_sigma70_r4"/>
</dbReference>